<evidence type="ECO:0000313" key="3">
    <source>
        <dbReference type="EMBL" id="OOS22815.1"/>
    </source>
</evidence>
<dbReference type="InterPro" id="IPR052907">
    <property type="entry name" value="Beta-lactamase/esterase"/>
</dbReference>
<evidence type="ECO:0000259" key="2">
    <source>
        <dbReference type="Pfam" id="PF00144"/>
    </source>
</evidence>
<organism evidence="3 4">
    <name type="scientific">Lwoffella lincolnii</name>
    <dbReference type="NCBI Taxonomy" id="90241"/>
    <lineage>
        <taxon>Bacteria</taxon>
        <taxon>Pseudomonadati</taxon>
        <taxon>Pseudomonadota</taxon>
        <taxon>Gammaproteobacteria</taxon>
        <taxon>Moraxellales</taxon>
        <taxon>Moraxellaceae</taxon>
        <taxon>Lwoffella</taxon>
    </lineage>
</organism>
<dbReference type="RefSeq" id="WP_078306232.1">
    <property type="nucleotide sequence ID" value="NZ_CP147511.1"/>
</dbReference>
<dbReference type="Pfam" id="PF00144">
    <property type="entry name" value="Beta-lactamase"/>
    <property type="match status" value="1"/>
</dbReference>
<name>A0A1T0CKG2_9GAMM</name>
<proteinExistence type="predicted"/>
<dbReference type="STRING" id="90241.B0682_01000"/>
<feature type="compositionally biased region" description="Basic and acidic residues" evidence="1">
    <location>
        <begin position="215"/>
        <end position="229"/>
    </location>
</feature>
<dbReference type="PANTHER" id="PTHR43319:SF3">
    <property type="entry name" value="BETA-LACTAMASE-RELATED DOMAIN-CONTAINING PROTEIN"/>
    <property type="match status" value="1"/>
</dbReference>
<dbReference type="OrthoDB" id="5705574at2"/>
<comment type="caution">
    <text evidence="3">The sequence shown here is derived from an EMBL/GenBank/DDBJ whole genome shotgun (WGS) entry which is preliminary data.</text>
</comment>
<dbReference type="EMBL" id="MUYT01000001">
    <property type="protein sequence ID" value="OOS22815.1"/>
    <property type="molecule type" value="Genomic_DNA"/>
</dbReference>
<gene>
    <name evidence="3" type="ORF">B0682_01000</name>
</gene>
<evidence type="ECO:0000256" key="1">
    <source>
        <dbReference type="SAM" id="MobiDB-lite"/>
    </source>
</evidence>
<dbReference type="PANTHER" id="PTHR43319">
    <property type="entry name" value="BETA-LACTAMASE-RELATED"/>
    <property type="match status" value="1"/>
</dbReference>
<dbReference type="Proteomes" id="UP000191094">
    <property type="component" value="Unassembled WGS sequence"/>
</dbReference>
<keyword evidence="4" id="KW-1185">Reference proteome</keyword>
<dbReference type="AlphaFoldDB" id="A0A1T0CKG2"/>
<feature type="domain" description="Beta-lactamase-related" evidence="2">
    <location>
        <begin position="24"/>
        <end position="435"/>
    </location>
</feature>
<sequence>MPTDSVIHNLEKIFTDIQRPFAPLGGSFVVHHQGHCVLNTSMGTANIIDGNLLPWTADTLCLNYSTGKGVLVTLIHMLVSKGLLAYDKPIGHYWSEFATNGKADITLRAVLTHQAGLFAITDIASSNVELLDWQQMLKKVEQMPTKGHVGYLSAYSALVSGWVLGGLVEKVTHLSLQKALDTYLAKPLGIKGSIFFELPQSLINTMAVPQAYFTDGKDDGDKQTNHKTDGQQSRHHKPTYRQDTPEILAIYQSLPSHDCWQALINTHQQEVNTASINGLYFNGKNMSIEHYKTAMTPERKVAINYHQQDVLTSKIPAANCVASANALAAIYDMLASGGYHQGNMLIDKQTFEQLSTIATQQSTSNLAVQKNLAAPKNHDAVMPANMAWRLGYHRIFSVCHDVTHGFGHMGYNGSVAWCDPSRHLSMVYVHNFDTTMLTDIRQFALTEAVLSLVK</sequence>
<dbReference type="SUPFAM" id="SSF56601">
    <property type="entry name" value="beta-lactamase/transpeptidase-like"/>
    <property type="match status" value="1"/>
</dbReference>
<protein>
    <recommendedName>
        <fullName evidence="2">Beta-lactamase-related domain-containing protein</fullName>
    </recommendedName>
</protein>
<reference evidence="3 4" key="1">
    <citation type="submission" date="2017-02" db="EMBL/GenBank/DDBJ databases">
        <title>Draft genome sequence of Moraxella lincolnii CCUG 9405T type strain.</title>
        <authorList>
            <person name="Salva-Serra F."/>
            <person name="Engstrom-Jakobsson H."/>
            <person name="Thorell K."/>
            <person name="Jaen-Luchoro D."/>
            <person name="Gonzales-Siles L."/>
            <person name="Karlsson R."/>
            <person name="Yazdan S."/>
            <person name="Boulund F."/>
            <person name="Johnning A."/>
            <person name="Engstrand L."/>
            <person name="Kristiansson E."/>
            <person name="Moore E."/>
        </authorList>
    </citation>
    <scope>NUCLEOTIDE SEQUENCE [LARGE SCALE GENOMIC DNA]</scope>
    <source>
        <strain evidence="3 4">CCUG 9405</strain>
    </source>
</reference>
<dbReference type="InterPro" id="IPR001466">
    <property type="entry name" value="Beta-lactam-related"/>
</dbReference>
<feature type="region of interest" description="Disordered" evidence="1">
    <location>
        <begin position="214"/>
        <end position="239"/>
    </location>
</feature>
<accession>A0A1T0CKG2</accession>
<dbReference type="Gene3D" id="3.40.710.10">
    <property type="entry name" value="DD-peptidase/beta-lactamase superfamily"/>
    <property type="match status" value="2"/>
</dbReference>
<evidence type="ECO:0000313" key="4">
    <source>
        <dbReference type="Proteomes" id="UP000191094"/>
    </source>
</evidence>
<dbReference type="InterPro" id="IPR012338">
    <property type="entry name" value="Beta-lactam/transpept-like"/>
</dbReference>